<evidence type="ECO:0000313" key="3">
    <source>
        <dbReference type="Proteomes" id="UP000000768"/>
    </source>
</evidence>
<protein>
    <submittedName>
        <fullName evidence="2">Uncharacterized protein</fullName>
    </submittedName>
</protein>
<dbReference type="EMBL" id="CM000763">
    <property type="protein sequence ID" value="OQU85088.1"/>
    <property type="molecule type" value="Genomic_DNA"/>
</dbReference>
<name>A0A1Z5RN07_SORBI</name>
<sequence length="110" mass="12054">MKRACCAWRSRRSTTMAAPGTTSASPAGSAPAVPRAHVLRVSLALLNNVSACSGLDSEQWSFCKQVAMDCQRLDVAKDYIGILSKQSPSSTMVVNSQRKEWQLSWRCRCC</sequence>
<accession>A0A1Z5RN07</accession>
<gene>
    <name evidence="2" type="ORF">SORBI_3004G169501</name>
</gene>
<evidence type="ECO:0000256" key="1">
    <source>
        <dbReference type="SAM" id="MobiDB-lite"/>
    </source>
</evidence>
<feature type="compositionally biased region" description="Low complexity" evidence="1">
    <location>
        <begin position="13"/>
        <end position="30"/>
    </location>
</feature>
<dbReference type="Proteomes" id="UP000000768">
    <property type="component" value="Chromosome 4"/>
</dbReference>
<feature type="region of interest" description="Disordered" evidence="1">
    <location>
        <begin position="9"/>
        <end position="30"/>
    </location>
</feature>
<dbReference type="InParanoid" id="A0A1Z5RN07"/>
<proteinExistence type="predicted"/>
<keyword evidence="3" id="KW-1185">Reference proteome</keyword>
<evidence type="ECO:0000313" key="2">
    <source>
        <dbReference type="EMBL" id="OQU85088.1"/>
    </source>
</evidence>
<reference evidence="2 3" key="1">
    <citation type="journal article" date="2009" name="Nature">
        <title>The Sorghum bicolor genome and the diversification of grasses.</title>
        <authorList>
            <person name="Paterson A.H."/>
            <person name="Bowers J.E."/>
            <person name="Bruggmann R."/>
            <person name="Dubchak I."/>
            <person name="Grimwood J."/>
            <person name="Gundlach H."/>
            <person name="Haberer G."/>
            <person name="Hellsten U."/>
            <person name="Mitros T."/>
            <person name="Poliakov A."/>
            <person name="Schmutz J."/>
            <person name="Spannagl M."/>
            <person name="Tang H."/>
            <person name="Wang X."/>
            <person name="Wicker T."/>
            <person name="Bharti A.K."/>
            <person name="Chapman J."/>
            <person name="Feltus F.A."/>
            <person name="Gowik U."/>
            <person name="Grigoriev I.V."/>
            <person name="Lyons E."/>
            <person name="Maher C.A."/>
            <person name="Martis M."/>
            <person name="Narechania A."/>
            <person name="Otillar R.P."/>
            <person name="Penning B.W."/>
            <person name="Salamov A.A."/>
            <person name="Wang Y."/>
            <person name="Zhang L."/>
            <person name="Carpita N.C."/>
            <person name="Freeling M."/>
            <person name="Gingle A.R."/>
            <person name="Hash C.T."/>
            <person name="Keller B."/>
            <person name="Klein P."/>
            <person name="Kresovich S."/>
            <person name="McCann M.C."/>
            <person name="Ming R."/>
            <person name="Peterson D.G."/>
            <person name="Mehboob-ur-Rahman"/>
            <person name="Ware D."/>
            <person name="Westhoff P."/>
            <person name="Mayer K.F."/>
            <person name="Messing J."/>
            <person name="Rokhsar D.S."/>
        </authorList>
    </citation>
    <scope>NUCLEOTIDE SEQUENCE [LARGE SCALE GENOMIC DNA]</scope>
    <source>
        <strain evidence="3">cv. BTx623</strain>
    </source>
</reference>
<dbReference type="STRING" id="4558.A0A1Z5RN07"/>
<dbReference type="Gramene" id="OQU85088">
    <property type="protein sequence ID" value="OQU85088"/>
    <property type="gene ID" value="SORBI_3004G169501"/>
</dbReference>
<organism evidence="2 3">
    <name type="scientific">Sorghum bicolor</name>
    <name type="common">Sorghum</name>
    <name type="synonym">Sorghum vulgare</name>
    <dbReference type="NCBI Taxonomy" id="4558"/>
    <lineage>
        <taxon>Eukaryota</taxon>
        <taxon>Viridiplantae</taxon>
        <taxon>Streptophyta</taxon>
        <taxon>Embryophyta</taxon>
        <taxon>Tracheophyta</taxon>
        <taxon>Spermatophyta</taxon>
        <taxon>Magnoliopsida</taxon>
        <taxon>Liliopsida</taxon>
        <taxon>Poales</taxon>
        <taxon>Poaceae</taxon>
        <taxon>PACMAD clade</taxon>
        <taxon>Panicoideae</taxon>
        <taxon>Andropogonodae</taxon>
        <taxon>Andropogoneae</taxon>
        <taxon>Sorghinae</taxon>
        <taxon>Sorghum</taxon>
    </lineage>
</organism>
<dbReference type="AlphaFoldDB" id="A0A1Z5RN07"/>
<reference evidence="3" key="2">
    <citation type="journal article" date="2018" name="Plant J.">
        <title>The Sorghum bicolor reference genome: improved assembly, gene annotations, a transcriptome atlas, and signatures of genome organization.</title>
        <authorList>
            <person name="McCormick R.F."/>
            <person name="Truong S.K."/>
            <person name="Sreedasyam A."/>
            <person name="Jenkins J."/>
            <person name="Shu S."/>
            <person name="Sims D."/>
            <person name="Kennedy M."/>
            <person name="Amirebrahimi M."/>
            <person name="Weers B.D."/>
            <person name="McKinley B."/>
            <person name="Mattison A."/>
            <person name="Morishige D.T."/>
            <person name="Grimwood J."/>
            <person name="Schmutz J."/>
            <person name="Mullet J.E."/>
        </authorList>
    </citation>
    <scope>NUCLEOTIDE SEQUENCE [LARGE SCALE GENOMIC DNA]</scope>
    <source>
        <strain evidence="3">cv. BTx623</strain>
    </source>
</reference>